<evidence type="ECO:0000313" key="18">
    <source>
        <dbReference type="Proteomes" id="UP000368512"/>
    </source>
</evidence>
<evidence type="ECO:0000313" key="21">
    <source>
        <dbReference type="Proteomes" id="UP000460224"/>
    </source>
</evidence>
<evidence type="ECO:0000313" key="13">
    <source>
        <dbReference type="EMBL" id="EAH3295294.1"/>
    </source>
</evidence>
<dbReference type="Proteomes" id="UP000530452">
    <property type="component" value="Unassembled WGS sequence"/>
</dbReference>
<evidence type="ECO:0000313" key="14">
    <source>
        <dbReference type="EMBL" id="EDO0986394.1"/>
    </source>
</evidence>
<evidence type="ECO:0000313" key="15">
    <source>
        <dbReference type="EMBL" id="KAA9452968.1"/>
    </source>
</evidence>
<evidence type="ECO:0000313" key="26">
    <source>
        <dbReference type="Proteomes" id="UP000533021"/>
    </source>
</evidence>
<evidence type="ECO:0000256" key="1">
    <source>
        <dbReference type="SAM" id="Phobius"/>
    </source>
</evidence>
<evidence type="ECO:0000313" key="9">
    <source>
        <dbReference type="EMBL" id="EAG6991780.1"/>
    </source>
</evidence>
<evidence type="ECO:0000313" key="4">
    <source>
        <dbReference type="EMBL" id="EAE1340206.1"/>
    </source>
</evidence>
<dbReference type="Proteomes" id="UP000403352">
    <property type="component" value="Unassembled WGS sequence"/>
</dbReference>
<evidence type="ECO:0000313" key="20">
    <source>
        <dbReference type="Proteomes" id="UP000403352"/>
    </source>
</evidence>
<dbReference type="EMBL" id="AABATR010000005">
    <property type="protein sequence ID" value="EAG1894031.1"/>
    <property type="molecule type" value="Genomic_DNA"/>
</dbReference>
<evidence type="ECO:0000313" key="7">
    <source>
        <dbReference type="EMBL" id="EAG0868653.1"/>
    </source>
</evidence>
<reference evidence="18 19" key="2">
    <citation type="submission" date="2018-06" db="EMBL/GenBank/DDBJ databases">
        <authorList>
            <consortium name="GenomeTrakr: Next Generation Sequencing Network for Food Pathogen Tracability"/>
        </authorList>
    </citation>
    <scope>NUCLEOTIDE SEQUENCE [LARGE SCALE GENOMIC DNA]</scope>
    <source>
        <strain evidence="2 18">CFSAN008042</strain>
        <strain evidence="4 19">FDA00006494</strain>
        <strain evidence="3 20">FDA00008584</strain>
    </source>
</reference>
<dbReference type="Proteomes" id="UP000358545">
    <property type="component" value="Unassembled WGS sequence"/>
</dbReference>
<dbReference type="EMBL" id="AABFVG010000010">
    <property type="protein sequence ID" value="EAH2283095.1"/>
    <property type="molecule type" value="Genomic_DNA"/>
</dbReference>
<dbReference type="Proteomes" id="UP000460224">
    <property type="component" value="Unassembled WGS sequence"/>
</dbReference>
<evidence type="ECO:0000313" key="6">
    <source>
        <dbReference type="EMBL" id="EAE4943197.1"/>
    </source>
</evidence>
<reference evidence="24 28" key="4">
    <citation type="submission" date="2019-04" db="EMBL/GenBank/DDBJ databases">
        <authorList>
            <consortium name="GenomeTrakr network: Whole genome sequencing for foodborne pathogen traceback"/>
        </authorList>
    </citation>
    <scope>NUCLEOTIDE SEQUENCE [LARGE SCALE GENOMIC DNA]</scope>
    <source>
        <strain evidence="9 28">CFSAN004300</strain>
        <strain evidence="10 24">CFSAN072474</strain>
    </source>
</reference>
<dbReference type="Proteomes" id="UP000393182">
    <property type="component" value="Unassembled WGS sequence"/>
</dbReference>
<dbReference type="EMBL" id="AABAGT010000034">
    <property type="protein sequence ID" value="EAG0868653.1"/>
    <property type="molecule type" value="Genomic_DNA"/>
</dbReference>
<evidence type="ECO:0000313" key="23">
    <source>
        <dbReference type="Proteomes" id="UP000478682"/>
    </source>
</evidence>
<dbReference type="Proteomes" id="UP000478682">
    <property type="component" value="Unassembled WGS sequence"/>
</dbReference>
<organism evidence="7 17">
    <name type="scientific">Listeria monocytogenes</name>
    <dbReference type="NCBI Taxonomy" id="1639"/>
    <lineage>
        <taxon>Bacteria</taxon>
        <taxon>Bacillati</taxon>
        <taxon>Bacillota</taxon>
        <taxon>Bacilli</taxon>
        <taxon>Bacillales</taxon>
        <taxon>Listeriaceae</taxon>
        <taxon>Listeria</taxon>
    </lineage>
</organism>
<dbReference type="Proteomes" id="UP000546397">
    <property type="component" value="Unassembled WGS sequence"/>
</dbReference>
<dbReference type="Proteomes" id="UP000336166">
    <property type="component" value="Unassembled WGS sequence"/>
</dbReference>
<evidence type="ECO:0000313" key="24">
    <source>
        <dbReference type="Proteomes" id="UP000522199"/>
    </source>
</evidence>
<dbReference type="Proteomes" id="UP000548278">
    <property type="component" value="Unassembled WGS sequence"/>
</dbReference>
<evidence type="ECO:0000313" key="12">
    <source>
        <dbReference type="EMBL" id="EAH2283095.1"/>
    </source>
</evidence>
<evidence type="ECO:0000313" key="27">
    <source>
        <dbReference type="Proteomes" id="UP000546397"/>
    </source>
</evidence>
<evidence type="ECO:0000313" key="22">
    <source>
        <dbReference type="Proteomes" id="UP000467536"/>
    </source>
</evidence>
<dbReference type="EMBL" id="AAAREG010000008">
    <property type="protein sequence ID" value="EAE2354773.1"/>
    <property type="molecule type" value="Genomic_DNA"/>
</dbReference>
<dbReference type="EMBL" id="AABDGJ010000014">
    <property type="protein sequence ID" value="EAG6991780.1"/>
    <property type="molecule type" value="Genomic_DNA"/>
</dbReference>
<dbReference type="EMBL" id="AABEMN010000032">
    <property type="protein sequence ID" value="EAG9521097.1"/>
    <property type="molecule type" value="Genomic_DNA"/>
</dbReference>
<dbReference type="Proteomes" id="UP000533021">
    <property type="component" value="Unassembled WGS sequence"/>
</dbReference>
<feature type="transmembrane region" description="Helical" evidence="1">
    <location>
        <begin position="16"/>
        <end position="34"/>
    </location>
</feature>
<sequence>MQYLCLCFNFSTPNNLGIIVLKIYTLNTSILILLKAKSYLQYRHLSFVSINSTKKECHFSHSL</sequence>
<gene>
    <name evidence="7" type="ORF">A8L61_15380</name>
    <name evidence="9" type="ORF">AB917_14395</name>
    <name evidence="4" type="ORF">ART25_14905</name>
    <name evidence="8" type="ORF">BB997_10470</name>
    <name evidence="10" type="ORF">CW845_13295</name>
    <name evidence="12" type="ORF">D4920_13495</name>
    <name evidence="11" type="ORF">D4B11_15115</name>
    <name evidence="13" type="ORF">D5N24_12855</name>
    <name evidence="15" type="ORF">DCK61_00515</name>
    <name evidence="2" type="ORF">DQ70_10235</name>
    <name evidence="6" type="ORF">E1W56_14205</name>
    <name evidence="14" type="ORF">FV747_10380</name>
    <name evidence="3" type="ORF">QD52_11215</name>
    <name evidence="5" type="ORF">Y261_10490</name>
</gene>
<dbReference type="Proteomes" id="UP000522199">
    <property type="component" value="Unassembled WGS sequence"/>
</dbReference>
<accession>A0A3H3C018</accession>
<dbReference type="EMBL" id="QDAY01000001">
    <property type="protein sequence ID" value="KAA9452968.1"/>
    <property type="molecule type" value="Genomic_DNA"/>
</dbReference>
<evidence type="ECO:0000313" key="5">
    <source>
        <dbReference type="EMBL" id="EAE2354773.1"/>
    </source>
</evidence>
<dbReference type="EMBL" id="AAAJWF010000006">
    <property type="protein sequence ID" value="EAC7481054.1"/>
    <property type="molecule type" value="Genomic_DNA"/>
</dbReference>
<evidence type="ECO:0000313" key="3">
    <source>
        <dbReference type="EMBL" id="EAD1185644.1"/>
    </source>
</evidence>
<dbReference type="EMBL" id="AANEHK010000009">
    <property type="protein sequence ID" value="EDO0986394.1"/>
    <property type="molecule type" value="Genomic_DNA"/>
</dbReference>
<evidence type="ECO:0000313" key="11">
    <source>
        <dbReference type="EMBL" id="EAG9521097.1"/>
    </source>
</evidence>
<evidence type="ECO:0000313" key="2">
    <source>
        <dbReference type="EMBL" id="EAC7481054.1"/>
    </source>
</evidence>
<dbReference type="EMBL" id="AAAQQZ010000009">
    <property type="protein sequence ID" value="EAE1340206.1"/>
    <property type="molecule type" value="Genomic_DNA"/>
</dbReference>
<evidence type="ECO:0000313" key="16">
    <source>
        <dbReference type="Proteomes" id="UP000336166"/>
    </source>
</evidence>
<evidence type="ECO:0000313" key="10">
    <source>
        <dbReference type="EMBL" id="EAG9388466.1"/>
    </source>
</evidence>
<name>A0A3H3C018_LISMN</name>
<evidence type="ECO:0000313" key="19">
    <source>
        <dbReference type="Proteomes" id="UP000379076"/>
    </source>
</evidence>
<dbReference type="Proteomes" id="UP000368512">
    <property type="component" value="Unassembled WGS sequence"/>
</dbReference>
<evidence type="ECO:0000313" key="28">
    <source>
        <dbReference type="Proteomes" id="UP000548278"/>
    </source>
</evidence>
<dbReference type="EMBL" id="AABGHY010000010">
    <property type="protein sequence ID" value="EAH3295294.1"/>
    <property type="molecule type" value="Genomic_DNA"/>
</dbReference>
<dbReference type="EMBL" id="AAASLB010000010">
    <property type="protein sequence ID" value="EAE4943197.1"/>
    <property type="molecule type" value="Genomic_DNA"/>
</dbReference>
<keyword evidence="1" id="KW-0472">Membrane</keyword>
<dbReference type="Proteomes" id="UP000379076">
    <property type="component" value="Unassembled WGS sequence"/>
</dbReference>
<protein>
    <submittedName>
        <fullName evidence="7">Uncharacterized protein</fullName>
    </submittedName>
</protein>
<dbReference type="EMBL" id="AAALRN010000005">
    <property type="protein sequence ID" value="EAD1185644.1"/>
    <property type="molecule type" value="Genomic_DNA"/>
</dbReference>
<reference evidence="15 21" key="1">
    <citation type="submission" date="2018-04" db="EMBL/GenBank/DDBJ databases">
        <title>Genome Analysis of a Prevalent Clone of Listeria monocytogenes Sequence Type 87 in China.</title>
        <authorList>
            <person name="Wang Y."/>
        </authorList>
    </citation>
    <scope>NUCLEOTIDE SEQUENCE [LARGE SCALE GENOMIC DNA]</scope>
    <source>
        <strain evidence="15 21">ICDC_LM1523</strain>
    </source>
</reference>
<keyword evidence="1" id="KW-0812">Transmembrane</keyword>
<reference evidence="16 17" key="3">
    <citation type="submission" date="2018-06" db="EMBL/GenBank/DDBJ databases">
        <authorList>
            <consortium name="PulseNet: The National Subtyping Network for Foodborne Disease Surveillance"/>
            <person name="Tarr C.L."/>
            <person name="Trees E."/>
            <person name="Katz L.S."/>
            <person name="Carleton-Romer H.A."/>
            <person name="Stroika S."/>
            <person name="Kucerova Z."/>
            <person name="Roache K.F."/>
            <person name="Sabol A.L."/>
            <person name="Besser J."/>
            <person name="Gerner-Smidt P."/>
        </authorList>
    </citation>
    <scope>NUCLEOTIDE SEQUENCE [LARGE SCALE GENOMIC DNA]</scope>
    <source>
        <strain evidence="5 16">PNUSAL000134</strain>
        <strain evidence="7 17">PNUSAL002180</strain>
        <strain evidence="8 23">PNUSAL002298</strain>
    </source>
</reference>
<evidence type="ECO:0000313" key="17">
    <source>
        <dbReference type="Proteomes" id="UP000358545"/>
    </source>
</evidence>
<evidence type="ECO:0000313" key="25">
    <source>
        <dbReference type="Proteomes" id="UP000530452"/>
    </source>
</evidence>
<dbReference type="EMBL" id="AABEKY010000008">
    <property type="protein sequence ID" value="EAG9388466.1"/>
    <property type="molecule type" value="Genomic_DNA"/>
</dbReference>
<dbReference type="AlphaFoldDB" id="A0A3H3C018"/>
<dbReference type="Proteomes" id="UP000467536">
    <property type="component" value="Unassembled WGS sequence"/>
</dbReference>
<evidence type="ECO:0000313" key="8">
    <source>
        <dbReference type="EMBL" id="EAG1894031.1"/>
    </source>
</evidence>
<proteinExistence type="predicted"/>
<reference evidence="25 26" key="5">
    <citation type="submission" date="2019-04" db="EMBL/GenBank/DDBJ databases">
        <authorList>
            <person name="Ashton P.M."/>
            <person name="Dallman T."/>
            <person name="Nair S."/>
            <person name="De Pinna E."/>
            <person name="Peters T."/>
            <person name="Grant K."/>
        </authorList>
    </citation>
    <scope>NUCLEOTIDE SEQUENCE [LARGE SCALE GENOMIC DNA]</scope>
    <source>
        <strain evidence="12 26">282333</strain>
        <strain evidence="13 25">282352</strain>
        <strain evidence="11 27">289003</strain>
        <strain evidence="14 22">788324</strain>
        <strain evidence="6">RL15000286</strain>
    </source>
</reference>
<keyword evidence="1" id="KW-1133">Transmembrane helix</keyword>
<comment type="caution">
    <text evidence="7">The sequence shown here is derived from an EMBL/GenBank/DDBJ whole genome shotgun (WGS) entry which is preliminary data.</text>
</comment>